<dbReference type="OrthoDB" id="7849827at2759"/>
<accession>A0A6P4IMF5</accession>
<protein>
    <submittedName>
        <fullName evidence="3">Uncharacterized protein</fullName>
    </submittedName>
</protein>
<feature type="signal peptide" evidence="1">
    <location>
        <begin position="1"/>
        <end position="23"/>
    </location>
</feature>
<reference evidence="3" key="1">
    <citation type="submission" date="2025-08" db="UniProtKB">
        <authorList>
            <consortium name="RefSeq"/>
        </authorList>
    </citation>
    <scope>IDENTIFICATION</scope>
    <source>
        <strain evidence="3">14028-0561.14</strain>
        <tissue evidence="3">Whole fly</tissue>
    </source>
</reference>
<dbReference type="AlphaFoldDB" id="A0A6P4IMF5"/>
<evidence type="ECO:0000313" key="2">
    <source>
        <dbReference type="Proteomes" id="UP001652661"/>
    </source>
</evidence>
<sequence>MRSLPSLLSLLGLLLVLLLGSQCSGTGKVIYFNHLNETQSARASKNQTDLLGKSMLFDTRGNRCRHGFIRDHHGRCRRLV</sequence>
<evidence type="ECO:0000313" key="3">
    <source>
        <dbReference type="RefSeq" id="XP_017030147.1"/>
    </source>
</evidence>
<organism evidence="2 3">
    <name type="scientific">Drosophila kikkawai</name>
    <name type="common">Fruit fly</name>
    <dbReference type="NCBI Taxonomy" id="30033"/>
    <lineage>
        <taxon>Eukaryota</taxon>
        <taxon>Metazoa</taxon>
        <taxon>Ecdysozoa</taxon>
        <taxon>Arthropoda</taxon>
        <taxon>Hexapoda</taxon>
        <taxon>Insecta</taxon>
        <taxon>Pterygota</taxon>
        <taxon>Neoptera</taxon>
        <taxon>Endopterygota</taxon>
        <taxon>Diptera</taxon>
        <taxon>Brachycera</taxon>
        <taxon>Muscomorpha</taxon>
        <taxon>Ephydroidea</taxon>
        <taxon>Drosophilidae</taxon>
        <taxon>Drosophila</taxon>
        <taxon>Sophophora</taxon>
    </lineage>
</organism>
<dbReference type="RefSeq" id="XP_017030147.1">
    <property type="nucleotide sequence ID" value="XM_017174658.3"/>
</dbReference>
<proteinExistence type="predicted"/>
<dbReference type="OMA" id="CHRGYMH"/>
<feature type="chain" id="PRO_5027990507" evidence="1">
    <location>
        <begin position="24"/>
        <end position="80"/>
    </location>
</feature>
<keyword evidence="1" id="KW-0732">Signal</keyword>
<keyword evidence="2" id="KW-1185">Reference proteome</keyword>
<name>A0A6P4IMF5_DROKI</name>
<evidence type="ECO:0000256" key="1">
    <source>
        <dbReference type="SAM" id="SignalP"/>
    </source>
</evidence>
<dbReference type="Proteomes" id="UP001652661">
    <property type="component" value="Chromosome X"/>
</dbReference>
<gene>
    <name evidence="3" type="primary">LOC108080074</name>
</gene>
<dbReference type="GeneID" id="108080074"/>